<evidence type="ECO:0000259" key="1">
    <source>
        <dbReference type="Pfam" id="PF01443"/>
    </source>
</evidence>
<accession>Q9ICX2</accession>
<dbReference type="Pfam" id="PF01443">
    <property type="entry name" value="Viral_helicase1"/>
    <property type="match status" value="1"/>
</dbReference>
<dbReference type="InterPro" id="IPR027351">
    <property type="entry name" value="(+)RNA_virus_helicase_core_dom"/>
</dbReference>
<dbReference type="GO" id="GO:0005524">
    <property type="term" value="F:ATP binding"/>
    <property type="evidence" value="ECO:0007669"/>
    <property type="project" value="InterPro"/>
</dbReference>
<protein>
    <recommendedName>
        <fullName evidence="1">(+)RNA virus helicase C-terminal domain-containing protein</fullName>
    </recommendedName>
</protein>
<sequence>MDVFVSYLNKYKFVRLTSCITPPIIVHSVPGAGKSSLIRELINSDKRFSAFTFGKEDCQTITGVRINKATENLESREFCIFDEYLEGDLPAWAFAAFADPLQGGSGEVQRAHFIKEESHRFGKCTAQLLRELNFSITASGEDIVQIRGLYEVDPQDTIIFYEREVGELLRAHCVEAFCIRDIRGQTFDSVTFVTANSKPIDRELSFQCLTRHRRSLLILSPDASYTGC</sequence>
<name>Q9ICX2_9VIRU</name>
<organism evidence="2">
    <name type="scientific">Kalanchoe latent virus</name>
    <dbReference type="NCBI Taxonomy" id="132477"/>
    <lineage>
        <taxon>Viruses</taxon>
        <taxon>Riboviria</taxon>
        <taxon>Orthornavirae</taxon>
        <taxon>Kitrinoviricota</taxon>
        <taxon>Alsuviricetes</taxon>
        <taxon>Tymovirales</taxon>
        <taxon>Betaflexiviridae</taxon>
        <taxon>Quinvirinae</taxon>
        <taxon>Carlavirus</taxon>
        <taxon>Carlavirus latenskalanchoe</taxon>
    </lineage>
</organism>
<proteinExistence type="predicted"/>
<evidence type="ECO:0000313" key="2">
    <source>
        <dbReference type="EMBL" id="CAB97497.1"/>
    </source>
</evidence>
<dbReference type="EMBL" id="AJ293570">
    <property type="protein sequence ID" value="CAB97497.1"/>
    <property type="molecule type" value="Genomic_RNA"/>
</dbReference>
<feature type="domain" description="(+)RNA virus helicase C-terminal" evidence="1">
    <location>
        <begin position="24"/>
        <end position="219"/>
    </location>
</feature>
<reference evidence="2" key="1">
    <citation type="journal article" date="2001" name="Virus Genes">
        <title>Analysis of the triple gene block and coat protein sequences of two strains of Kalanchoe latent carlavirus.</title>
        <authorList>
            <person name="Nicolaisen M."/>
            <person name="Nielsen S.L."/>
        </authorList>
    </citation>
    <scope>NUCLEOTIDE SEQUENCE</scope>
</reference>